<dbReference type="InterPro" id="IPR036890">
    <property type="entry name" value="HATPase_C_sf"/>
</dbReference>
<dbReference type="PANTHER" id="PTHR45339:SF1">
    <property type="entry name" value="HYBRID SIGNAL TRANSDUCTION HISTIDINE KINASE J"/>
    <property type="match status" value="1"/>
</dbReference>
<dbReference type="CDD" id="cd16922">
    <property type="entry name" value="HATPase_EvgS-ArcB-TorS-like"/>
    <property type="match status" value="1"/>
</dbReference>
<dbReference type="InterPro" id="IPR035965">
    <property type="entry name" value="PAS-like_dom_sf"/>
</dbReference>
<dbReference type="Pfam" id="PF02518">
    <property type="entry name" value="HATPase_c"/>
    <property type="match status" value="1"/>
</dbReference>
<evidence type="ECO:0000256" key="3">
    <source>
        <dbReference type="ARBA" id="ARBA00006402"/>
    </source>
</evidence>
<evidence type="ECO:0000256" key="14">
    <source>
        <dbReference type="ARBA" id="ARBA00023012"/>
    </source>
</evidence>
<dbReference type="Pfam" id="PF00512">
    <property type="entry name" value="HisKA"/>
    <property type="match status" value="1"/>
</dbReference>
<keyword evidence="6" id="KW-1003">Cell membrane</keyword>
<dbReference type="InterPro" id="IPR013655">
    <property type="entry name" value="PAS_fold_3"/>
</dbReference>
<evidence type="ECO:0000256" key="5">
    <source>
        <dbReference type="ARBA" id="ARBA00018672"/>
    </source>
</evidence>
<evidence type="ECO:0000256" key="13">
    <source>
        <dbReference type="ARBA" id="ARBA00022989"/>
    </source>
</evidence>
<keyword evidence="8" id="KW-0808">Transferase</keyword>
<dbReference type="GO" id="GO:0005886">
    <property type="term" value="C:plasma membrane"/>
    <property type="evidence" value="ECO:0007669"/>
    <property type="project" value="UniProtKB-SubCell"/>
</dbReference>
<dbReference type="Gene3D" id="3.30.565.10">
    <property type="entry name" value="Histidine kinase-like ATPase, C-terminal domain"/>
    <property type="match status" value="1"/>
</dbReference>
<dbReference type="CDD" id="cd00082">
    <property type="entry name" value="HisKA"/>
    <property type="match status" value="1"/>
</dbReference>
<gene>
    <name evidence="23" type="ORF">F9B85_00975</name>
</gene>
<dbReference type="SUPFAM" id="SSF47384">
    <property type="entry name" value="Homodimeric domain of signal transducing histidine kinase"/>
    <property type="match status" value="1"/>
</dbReference>
<dbReference type="Gene3D" id="3.40.50.2300">
    <property type="match status" value="1"/>
</dbReference>
<dbReference type="InterPro" id="IPR000014">
    <property type="entry name" value="PAS"/>
</dbReference>
<evidence type="ECO:0000259" key="22">
    <source>
        <dbReference type="PROSITE" id="PS50113"/>
    </source>
</evidence>
<dbReference type="SMART" id="SM00091">
    <property type="entry name" value="PAS"/>
    <property type="match status" value="1"/>
</dbReference>
<evidence type="ECO:0000259" key="19">
    <source>
        <dbReference type="PROSITE" id="PS50109"/>
    </source>
</evidence>
<dbReference type="InterPro" id="IPR001789">
    <property type="entry name" value="Sig_transdc_resp-reg_receiver"/>
</dbReference>
<reference evidence="23 24" key="1">
    <citation type="submission" date="2019-10" db="EMBL/GenBank/DDBJ databases">
        <title>Whole-genome sequence of the extremophile Heliorestis acidaminivorans DSM 24790.</title>
        <authorList>
            <person name="Kyndt J.A."/>
            <person name="Meyer T.E."/>
        </authorList>
    </citation>
    <scope>NUCLEOTIDE SEQUENCE [LARGE SCALE GENOMIC DNA]</scope>
    <source>
        <strain evidence="23 24">DSM 24790</strain>
    </source>
</reference>
<comment type="similarity">
    <text evidence="3">In the N-terminal section; belongs to the phytochrome family.</text>
</comment>
<dbReference type="InterPro" id="IPR011006">
    <property type="entry name" value="CheY-like_superfamily"/>
</dbReference>
<proteinExistence type="inferred from homology"/>
<comment type="subcellular location">
    <subcellularLocation>
        <location evidence="2">Cell membrane</location>
        <topology evidence="2">Multi-pass membrane protein</topology>
    </subcellularLocation>
</comment>
<dbReference type="SMART" id="SM00387">
    <property type="entry name" value="HATPase_c"/>
    <property type="match status" value="1"/>
</dbReference>
<feature type="domain" description="PAC" evidence="22">
    <location>
        <begin position="60"/>
        <end position="112"/>
    </location>
</feature>
<dbReference type="SUPFAM" id="SSF55785">
    <property type="entry name" value="PYP-like sensor domain (PAS domain)"/>
    <property type="match status" value="2"/>
</dbReference>
<evidence type="ECO:0000256" key="17">
    <source>
        <dbReference type="ARBA" id="ARBA00074306"/>
    </source>
</evidence>
<dbReference type="Gene3D" id="1.10.287.130">
    <property type="match status" value="1"/>
</dbReference>
<evidence type="ECO:0000256" key="4">
    <source>
        <dbReference type="ARBA" id="ARBA00012438"/>
    </source>
</evidence>
<evidence type="ECO:0000259" key="21">
    <source>
        <dbReference type="PROSITE" id="PS50112"/>
    </source>
</evidence>
<dbReference type="SUPFAM" id="SSF55874">
    <property type="entry name" value="ATPase domain of HSP90 chaperone/DNA topoisomerase II/histidine kinase"/>
    <property type="match status" value="1"/>
</dbReference>
<dbReference type="PROSITE" id="PS50113">
    <property type="entry name" value="PAC"/>
    <property type="match status" value="2"/>
</dbReference>
<dbReference type="SMART" id="SM00388">
    <property type="entry name" value="HisKA"/>
    <property type="match status" value="1"/>
</dbReference>
<dbReference type="PROSITE" id="PS50112">
    <property type="entry name" value="PAS"/>
    <property type="match status" value="1"/>
</dbReference>
<dbReference type="CDD" id="cd00130">
    <property type="entry name" value="PAS"/>
    <property type="match status" value="2"/>
</dbReference>
<dbReference type="Pfam" id="PF00072">
    <property type="entry name" value="Response_reg"/>
    <property type="match status" value="1"/>
</dbReference>
<keyword evidence="13" id="KW-1133">Transmembrane helix</keyword>
<keyword evidence="24" id="KW-1185">Reference proteome</keyword>
<evidence type="ECO:0000256" key="7">
    <source>
        <dbReference type="ARBA" id="ARBA00022553"/>
    </source>
</evidence>
<dbReference type="AlphaFoldDB" id="A0A6I0F9T7"/>
<dbReference type="InterPro" id="IPR003594">
    <property type="entry name" value="HATPase_dom"/>
</dbReference>
<dbReference type="PROSITE" id="PS50109">
    <property type="entry name" value="HIS_KIN"/>
    <property type="match status" value="1"/>
</dbReference>
<dbReference type="GO" id="GO:0000155">
    <property type="term" value="F:phosphorelay sensor kinase activity"/>
    <property type="evidence" value="ECO:0007669"/>
    <property type="project" value="InterPro"/>
</dbReference>
<dbReference type="SMART" id="SM00086">
    <property type="entry name" value="PAC"/>
    <property type="match status" value="2"/>
</dbReference>
<keyword evidence="15" id="KW-0472">Membrane</keyword>
<dbReference type="InterPro" id="IPR001610">
    <property type="entry name" value="PAC"/>
</dbReference>
<evidence type="ECO:0000259" key="20">
    <source>
        <dbReference type="PROSITE" id="PS50110"/>
    </source>
</evidence>
<dbReference type="SMART" id="SM00448">
    <property type="entry name" value="REC"/>
    <property type="match status" value="1"/>
</dbReference>
<dbReference type="PROSITE" id="PS50110">
    <property type="entry name" value="RESPONSE_REGULATORY"/>
    <property type="match status" value="1"/>
</dbReference>
<evidence type="ECO:0000313" key="23">
    <source>
        <dbReference type="EMBL" id="KAB2954298.1"/>
    </source>
</evidence>
<accession>A0A6I0F9T7</accession>
<dbReference type="InterPro" id="IPR000700">
    <property type="entry name" value="PAS-assoc_C"/>
</dbReference>
<dbReference type="CDD" id="cd17546">
    <property type="entry name" value="REC_hyHK_CKI1_RcsC-like"/>
    <property type="match status" value="1"/>
</dbReference>
<evidence type="ECO:0000256" key="16">
    <source>
        <dbReference type="ARBA" id="ARBA00024867"/>
    </source>
</evidence>
<keyword evidence="7 18" id="KW-0597">Phosphoprotein</keyword>
<dbReference type="NCBIfam" id="TIGR00229">
    <property type="entry name" value="sensory_box"/>
    <property type="match status" value="2"/>
</dbReference>
<feature type="modified residue" description="4-aspartylphosphate" evidence="18">
    <location>
        <position position="569"/>
    </location>
</feature>
<evidence type="ECO:0000313" key="24">
    <source>
        <dbReference type="Proteomes" id="UP000468766"/>
    </source>
</evidence>
<comment type="caution">
    <text evidence="23">The sequence shown here is derived from an EMBL/GenBank/DDBJ whole genome shotgun (WGS) entry which is preliminary data.</text>
</comment>
<evidence type="ECO:0000256" key="8">
    <source>
        <dbReference type="ARBA" id="ARBA00022679"/>
    </source>
</evidence>
<comment type="function">
    <text evidence="16">May play the central regulatory role in sporulation. It may be an element of the effector pathway responsible for the activation of sporulation genes in response to nutritional stress. Spo0A may act in concert with spo0H (a sigma factor) to control the expression of some genes that are critical to the sporulation process.</text>
</comment>
<evidence type="ECO:0000256" key="12">
    <source>
        <dbReference type="ARBA" id="ARBA00022840"/>
    </source>
</evidence>
<keyword evidence="14" id="KW-0902">Two-component regulatory system</keyword>
<keyword evidence="9" id="KW-0812">Transmembrane</keyword>
<keyword evidence="12" id="KW-0067">ATP-binding</keyword>
<dbReference type="InterPro" id="IPR036097">
    <property type="entry name" value="HisK_dim/P_sf"/>
</dbReference>
<dbReference type="InterPro" id="IPR004358">
    <property type="entry name" value="Sig_transdc_His_kin-like_C"/>
</dbReference>
<dbReference type="EMBL" id="WBXO01000001">
    <property type="protein sequence ID" value="KAB2954298.1"/>
    <property type="molecule type" value="Genomic_DNA"/>
</dbReference>
<dbReference type="Pfam" id="PF08447">
    <property type="entry name" value="PAS_3"/>
    <property type="match status" value="2"/>
</dbReference>
<dbReference type="FunFam" id="3.30.565.10:FF:000010">
    <property type="entry name" value="Sensor histidine kinase RcsC"/>
    <property type="match status" value="1"/>
</dbReference>
<feature type="domain" description="PAS" evidence="21">
    <location>
        <begin position="121"/>
        <end position="191"/>
    </location>
</feature>
<dbReference type="PANTHER" id="PTHR45339">
    <property type="entry name" value="HYBRID SIGNAL TRANSDUCTION HISTIDINE KINASE J"/>
    <property type="match status" value="1"/>
</dbReference>
<protein>
    <recommendedName>
        <fullName evidence="17">Circadian input-output histidine kinase CikA</fullName>
        <ecNumber evidence="4">2.7.13.3</ecNumber>
    </recommendedName>
    <alternativeName>
        <fullName evidence="5">Stage 0 sporulation protein A homolog</fullName>
    </alternativeName>
</protein>
<dbReference type="FunFam" id="1.10.287.130:FF:000003">
    <property type="entry name" value="Histidine kinase"/>
    <property type="match status" value="1"/>
</dbReference>
<evidence type="ECO:0000256" key="9">
    <source>
        <dbReference type="ARBA" id="ARBA00022692"/>
    </source>
</evidence>
<dbReference type="InterPro" id="IPR003661">
    <property type="entry name" value="HisK_dim/P_dom"/>
</dbReference>
<evidence type="ECO:0000256" key="18">
    <source>
        <dbReference type="PROSITE-ProRule" id="PRU00169"/>
    </source>
</evidence>
<evidence type="ECO:0000256" key="6">
    <source>
        <dbReference type="ARBA" id="ARBA00022475"/>
    </source>
</evidence>
<dbReference type="EC" id="2.7.13.3" evidence="4"/>
<dbReference type="Proteomes" id="UP000468766">
    <property type="component" value="Unassembled WGS sequence"/>
</dbReference>
<keyword evidence="11" id="KW-0418">Kinase</keyword>
<organism evidence="23 24">
    <name type="scientific">Heliorestis acidaminivorans</name>
    <dbReference type="NCBI Taxonomy" id="553427"/>
    <lineage>
        <taxon>Bacteria</taxon>
        <taxon>Bacillati</taxon>
        <taxon>Bacillota</taxon>
        <taxon>Clostridia</taxon>
        <taxon>Eubacteriales</taxon>
        <taxon>Heliobacteriaceae</taxon>
        <taxon>Heliorestis</taxon>
    </lineage>
</organism>
<dbReference type="SUPFAM" id="SSF52172">
    <property type="entry name" value="CheY-like"/>
    <property type="match status" value="1"/>
</dbReference>
<dbReference type="Gene3D" id="3.30.450.20">
    <property type="entry name" value="PAS domain"/>
    <property type="match status" value="2"/>
</dbReference>
<evidence type="ECO:0000256" key="1">
    <source>
        <dbReference type="ARBA" id="ARBA00000085"/>
    </source>
</evidence>
<evidence type="ECO:0000256" key="15">
    <source>
        <dbReference type="ARBA" id="ARBA00023136"/>
    </source>
</evidence>
<keyword evidence="10" id="KW-0547">Nucleotide-binding</keyword>
<sequence length="638" mass="72670">MTWLADEKGDRIFFNQRWLDYRGKTIDEENEKGWLSGIHQEDRELIIEKYDHEYQEGKSYRVEYRLQRYDGDYRWFVDEITPFYSSDNSLLGYIGYCTDISDYKLSVIKKELQAERKLRESEELLRAITDNMLDMVLMTDDSFIIQFATPSIEKGLGLKPEEIEGTSIFSYIYEDDLPHVKTKVEAALSGEGQGSAIFRYNHKAGHIVWIEATGKVFHNQKGHMVGAVFTNRVITERKETEERLAYQARILVNALKKAEKATKAKSEYLAMISHEIRTPMNGVVGMTELLLDTTLGEEQREFAETIYNSANLTLAIINDILDFSKIEAGKTELEIVNFNIRQIIDETVKMFGRKIKEKEISLETNIDPKVATNLKGDTTRLQQILFNLIGNAVKFTEKGKVSVNLTVDKSDHQRQWLRFTIQDTGIGITDHQQKKLFQPFTQAERLIAQKYGGTGLGLSICKKLTELMDGKIGVESKKGEGSTFWFQIPMTIGNPQELDIVPYRTSLANGKAKVSKDKSSVLIVEDNVVNAKISTMQLKKLGFQVTVVTNGQDALAAIEKNDYCAIFMDCHMPVMDGLETTGYIRRTNKGRNIPIIALTASVIDQDKERCLLAGMNDYISKPTSIDRLKKVIDRWITT</sequence>
<comment type="catalytic activity">
    <reaction evidence="1">
        <text>ATP + protein L-histidine = ADP + protein N-phospho-L-histidine.</text>
        <dbReference type="EC" id="2.7.13.3"/>
    </reaction>
</comment>
<dbReference type="OrthoDB" id="9790669at2"/>
<evidence type="ECO:0000256" key="11">
    <source>
        <dbReference type="ARBA" id="ARBA00022777"/>
    </source>
</evidence>
<dbReference type="PRINTS" id="PR00344">
    <property type="entry name" value="BCTRLSENSOR"/>
</dbReference>
<feature type="domain" description="Histidine kinase" evidence="19">
    <location>
        <begin position="271"/>
        <end position="492"/>
    </location>
</feature>
<name>A0A6I0F9T7_9FIRM</name>
<dbReference type="InterPro" id="IPR005467">
    <property type="entry name" value="His_kinase_dom"/>
</dbReference>
<feature type="domain" description="Response regulatory" evidence="20">
    <location>
        <begin position="520"/>
        <end position="636"/>
    </location>
</feature>
<dbReference type="GO" id="GO:0005524">
    <property type="term" value="F:ATP binding"/>
    <property type="evidence" value="ECO:0007669"/>
    <property type="project" value="UniProtKB-KW"/>
</dbReference>
<evidence type="ECO:0000256" key="2">
    <source>
        <dbReference type="ARBA" id="ARBA00004651"/>
    </source>
</evidence>
<feature type="domain" description="PAC" evidence="22">
    <location>
        <begin position="194"/>
        <end position="246"/>
    </location>
</feature>
<evidence type="ECO:0000256" key="10">
    <source>
        <dbReference type="ARBA" id="ARBA00022741"/>
    </source>
</evidence>